<dbReference type="Pfam" id="PF03749">
    <property type="entry name" value="SfsA"/>
    <property type="match status" value="1"/>
</dbReference>
<dbReference type="Pfam" id="PF17746">
    <property type="entry name" value="SfsA_N"/>
    <property type="match status" value="1"/>
</dbReference>
<organism evidence="4 5">
    <name type="scientific">Robertmurraya siralis</name>
    <dbReference type="NCBI Taxonomy" id="77777"/>
    <lineage>
        <taxon>Bacteria</taxon>
        <taxon>Bacillati</taxon>
        <taxon>Bacillota</taxon>
        <taxon>Bacilli</taxon>
        <taxon>Bacillales</taxon>
        <taxon>Bacillaceae</taxon>
        <taxon>Robertmurraya</taxon>
    </lineage>
</organism>
<gene>
    <name evidence="1 4" type="primary">sfsA</name>
    <name evidence="4" type="ORF">J27TS8_34780</name>
</gene>
<reference evidence="4" key="1">
    <citation type="submission" date="2021-03" db="EMBL/GenBank/DDBJ databases">
        <title>Antimicrobial resistance genes in bacteria isolated from Japanese honey, and their potential for conferring macrolide and lincosamide resistance in the American foulbrood pathogen Paenibacillus larvae.</title>
        <authorList>
            <person name="Okamoto M."/>
            <person name="Kumagai M."/>
            <person name="Kanamori H."/>
            <person name="Takamatsu D."/>
        </authorList>
    </citation>
    <scope>NUCLEOTIDE SEQUENCE</scope>
    <source>
        <strain evidence="4">J27TS8</strain>
    </source>
</reference>
<dbReference type="AlphaFoldDB" id="A0A920BUQ0"/>
<dbReference type="RefSeq" id="WP_095311715.1">
    <property type="nucleotide sequence ID" value="NZ_BORC01000006.1"/>
</dbReference>
<evidence type="ECO:0000313" key="4">
    <source>
        <dbReference type="EMBL" id="GIN63485.1"/>
    </source>
</evidence>
<evidence type="ECO:0000259" key="2">
    <source>
        <dbReference type="Pfam" id="PF03749"/>
    </source>
</evidence>
<dbReference type="Gene3D" id="3.40.1350.60">
    <property type="match status" value="1"/>
</dbReference>
<dbReference type="PANTHER" id="PTHR30545:SF2">
    <property type="entry name" value="SUGAR FERMENTATION STIMULATION PROTEIN A"/>
    <property type="match status" value="1"/>
</dbReference>
<evidence type="ECO:0000313" key="5">
    <source>
        <dbReference type="Proteomes" id="UP000682111"/>
    </source>
</evidence>
<keyword evidence="5" id="KW-1185">Reference proteome</keyword>
<dbReference type="HAMAP" id="MF_00095">
    <property type="entry name" value="SfsA"/>
    <property type="match status" value="1"/>
</dbReference>
<dbReference type="OrthoDB" id="9802365at2"/>
<dbReference type="CDD" id="cd22359">
    <property type="entry name" value="SfsA-like_bacterial"/>
    <property type="match status" value="1"/>
</dbReference>
<feature type="domain" description="SfsA N-terminal OB" evidence="3">
    <location>
        <begin position="22"/>
        <end position="89"/>
    </location>
</feature>
<comment type="caution">
    <text evidence="4">The sequence shown here is derived from an EMBL/GenBank/DDBJ whole genome shotgun (WGS) entry which is preliminary data.</text>
</comment>
<feature type="domain" description="Sugar fermentation stimulation protein C-terminal" evidence="2">
    <location>
        <begin position="95"/>
        <end position="229"/>
    </location>
</feature>
<evidence type="ECO:0000256" key="1">
    <source>
        <dbReference type="HAMAP-Rule" id="MF_00095"/>
    </source>
</evidence>
<evidence type="ECO:0000259" key="3">
    <source>
        <dbReference type="Pfam" id="PF17746"/>
    </source>
</evidence>
<sequence>MNEEKERLWLPFPRALTKATFIERANRFILHCQLPEKGELAVVHLADPGRLKELLLPGKTVWLMDHDNPARKTKWTAMLCENETNTSFVSIHTALPNKLVENALKAGVLNEFAGWFYKKSEYKLGNSRWDFLLENKEGQELLLEVKSVTLAEGEKGMFPDAVTARGTKHVRELAQLSKYYETAILFIVQRDDLSYVTAAKHIDPKFAQALNEAKSAGVKLYARCCHITVTGIGLGSAIPVKLE</sequence>
<accession>A0A920BUQ0</accession>
<dbReference type="InterPro" id="IPR040452">
    <property type="entry name" value="SfsA_C"/>
</dbReference>
<dbReference type="InterPro" id="IPR041465">
    <property type="entry name" value="SfsA_N"/>
</dbReference>
<dbReference type="GO" id="GO:0003677">
    <property type="term" value="F:DNA binding"/>
    <property type="evidence" value="ECO:0007669"/>
    <property type="project" value="InterPro"/>
</dbReference>
<dbReference type="InterPro" id="IPR005224">
    <property type="entry name" value="SfsA"/>
</dbReference>
<dbReference type="Gene3D" id="2.40.50.580">
    <property type="match status" value="1"/>
</dbReference>
<dbReference type="PANTHER" id="PTHR30545">
    <property type="entry name" value="SUGAR FERMENTATION STIMULATION PROTEIN A"/>
    <property type="match status" value="1"/>
</dbReference>
<dbReference type="NCBIfam" id="TIGR00230">
    <property type="entry name" value="sfsA"/>
    <property type="match status" value="1"/>
</dbReference>
<protein>
    <recommendedName>
        <fullName evidence="1">Sugar fermentation stimulation protein homolog</fullName>
    </recommendedName>
</protein>
<dbReference type="Proteomes" id="UP000682111">
    <property type="component" value="Unassembled WGS sequence"/>
</dbReference>
<dbReference type="EMBL" id="BORC01000006">
    <property type="protein sequence ID" value="GIN63485.1"/>
    <property type="molecule type" value="Genomic_DNA"/>
</dbReference>
<proteinExistence type="inferred from homology"/>
<name>A0A920BUQ0_9BACI</name>
<comment type="similarity">
    <text evidence="1">Belongs to the SfsA family.</text>
</comment>